<evidence type="ECO:0000313" key="2">
    <source>
        <dbReference type="EMBL" id="MBD2860749.1"/>
    </source>
</evidence>
<evidence type="ECO:0000313" key="3">
    <source>
        <dbReference type="Proteomes" id="UP000639396"/>
    </source>
</evidence>
<feature type="domain" description="Neutral/alkaline non-lysosomal ceramidase N-terminal" evidence="1">
    <location>
        <begin position="4"/>
        <end position="242"/>
    </location>
</feature>
<organism evidence="2 3">
    <name type="scientific">Paenibacillus oceani</name>
    <dbReference type="NCBI Taxonomy" id="2772510"/>
    <lineage>
        <taxon>Bacteria</taxon>
        <taxon>Bacillati</taxon>
        <taxon>Bacillota</taxon>
        <taxon>Bacilli</taxon>
        <taxon>Bacillales</taxon>
        <taxon>Paenibacillaceae</taxon>
        <taxon>Paenibacillus</taxon>
    </lineage>
</organism>
<evidence type="ECO:0000259" key="1">
    <source>
        <dbReference type="Pfam" id="PF04734"/>
    </source>
</evidence>
<accession>A0A927GYS4</accession>
<name>A0A927GYS4_9BACL</name>
<keyword evidence="3" id="KW-1185">Reference proteome</keyword>
<sequence>MEMLLGIDKIDITPDHPVSLAGYGHRPASFDGIHHPIYAKVLFIRQHDKDRGIRNRLLVAADLIWWGTELVERLRCELAARWEMGAEDVILNASHSHSGPQTSRLMPSIGKVDERYVHELETKLLDGIHRAESNLEPVTVQRGNGACDIGIQRRKLVEGRIAMSPNEEGPNDQEVTVVRFATHTGKAKALIVHYTCHPTTTSANFVSSEYCGIAMERIERELGDDCVSLFLQGCCGDVRPALHRDGRFYSGNAEDVQRLGTRLVESVTAVLTRPLQTLPSCPPFGLHITRPLPFADMPGLEELEACKRSDHSGTRNWAEQLQQCPELIRPAATLDMVRMDIAQGLSLLAMNAEMVVEYGLYVKMLSGGSTLPVAYSNGMIGYVPTAQQLKEGGYEATDSYIFFGLCSPFTETAEHDICNDFASLLNK</sequence>
<dbReference type="Proteomes" id="UP000639396">
    <property type="component" value="Unassembled WGS sequence"/>
</dbReference>
<dbReference type="RefSeq" id="WP_190924167.1">
    <property type="nucleotide sequence ID" value="NZ_JACXJA010000003.1"/>
</dbReference>
<dbReference type="Pfam" id="PF04734">
    <property type="entry name" value="Ceramidase_alk"/>
    <property type="match status" value="1"/>
</dbReference>
<reference evidence="2" key="1">
    <citation type="submission" date="2020-09" db="EMBL/GenBank/DDBJ databases">
        <title>A novel bacterium of genus Paenibacillus, isolated from South China Sea.</title>
        <authorList>
            <person name="Huang H."/>
            <person name="Mo K."/>
            <person name="Hu Y."/>
        </authorList>
    </citation>
    <scope>NUCLEOTIDE SEQUENCE</scope>
    <source>
        <strain evidence="2">IB182363</strain>
    </source>
</reference>
<dbReference type="AlphaFoldDB" id="A0A927GYS4"/>
<proteinExistence type="predicted"/>
<dbReference type="InterPro" id="IPR031329">
    <property type="entry name" value="NEUT/ALK_ceramidase_N"/>
</dbReference>
<comment type="caution">
    <text evidence="2">The sequence shown here is derived from an EMBL/GenBank/DDBJ whole genome shotgun (WGS) entry which is preliminary data.</text>
</comment>
<protein>
    <submittedName>
        <fullName evidence="2">Neutral/alkaline non-lysosomal ceramidase N-terminal domain-containing protein</fullName>
    </submittedName>
</protein>
<gene>
    <name evidence="2" type="ORF">IDH45_01960</name>
</gene>
<dbReference type="EMBL" id="JACXJA010000003">
    <property type="protein sequence ID" value="MBD2860749.1"/>
    <property type="molecule type" value="Genomic_DNA"/>
</dbReference>